<proteinExistence type="predicted"/>
<keyword evidence="1" id="KW-0560">Oxidoreductase</keyword>
<dbReference type="SUPFAM" id="SSF51412">
    <property type="entry name" value="Inosine monophosphate dehydrogenase (IMPDH)"/>
    <property type="match status" value="1"/>
</dbReference>
<dbReference type="Proteomes" id="UP000637628">
    <property type="component" value="Unassembled WGS sequence"/>
</dbReference>
<dbReference type="Pfam" id="PF03060">
    <property type="entry name" value="NMO"/>
    <property type="match status" value="1"/>
</dbReference>
<dbReference type="PANTHER" id="PTHR32332">
    <property type="entry name" value="2-NITROPROPANE DIOXYGENASE"/>
    <property type="match status" value="1"/>
</dbReference>
<keyword evidence="1" id="KW-0223">Dioxygenase</keyword>
<dbReference type="Gene3D" id="3.20.20.70">
    <property type="entry name" value="Aldolase class I"/>
    <property type="match status" value="1"/>
</dbReference>
<dbReference type="PANTHER" id="PTHR32332:SF33">
    <property type="entry name" value="NITRONATE MONOOXYGENASE DOMAIN-CONTAINING PROTEIN"/>
    <property type="match status" value="1"/>
</dbReference>
<evidence type="ECO:0000313" key="2">
    <source>
        <dbReference type="Proteomes" id="UP000637628"/>
    </source>
</evidence>
<keyword evidence="2" id="KW-1185">Reference proteome</keyword>
<gene>
    <name evidence="1" type="ORF">Adu01nite_90770</name>
</gene>
<protein>
    <submittedName>
        <fullName evidence="1">2-nitropropane dioxygenase</fullName>
    </submittedName>
</protein>
<accession>A0ABQ3ZD13</accession>
<evidence type="ECO:0000313" key="1">
    <source>
        <dbReference type="EMBL" id="GIE07727.1"/>
    </source>
</evidence>
<dbReference type="EMBL" id="BOML01000088">
    <property type="protein sequence ID" value="GIE07727.1"/>
    <property type="molecule type" value="Genomic_DNA"/>
</dbReference>
<organism evidence="1 2">
    <name type="scientific">Paractinoplanes durhamensis</name>
    <dbReference type="NCBI Taxonomy" id="113563"/>
    <lineage>
        <taxon>Bacteria</taxon>
        <taxon>Bacillati</taxon>
        <taxon>Actinomycetota</taxon>
        <taxon>Actinomycetes</taxon>
        <taxon>Micromonosporales</taxon>
        <taxon>Micromonosporaceae</taxon>
        <taxon>Paractinoplanes</taxon>
    </lineage>
</organism>
<sequence length="469" mass="49687">MGVAISGWQLARAVSQAGHLGVVSGTALEVVCARRLQQGDLGGDVRRALSRFPVPGVAERILRTYYVAGGKAATAPFRPVLRFSLQPSRALAELTIAANFVEVFLAKEGHDGLIGINYLRKIDLPIPFACYGAMLAGVDHVLVGAGNPADLPALLDGLARHQPVELPVRVRGGTSADGEHAIRFDPRAYVTPGQAPPRRPLFDAIVASVDLAAALAANPATRPDGFIVEGHEAGGHNAPPRGPRRLDDAGQPVYDDRDEVDPGQMAELGIPFWMAGSYSTPAAVARAVSAGAAGVQVGTAFAYCEESGMAPEWKRRVLELAARGAVPVLTDGRASPTGFPFKVVQLPGTLADEEVYTARDRVCDLGVLRTPYRKADGAVGYHCPAEPVTMYRNHGGREANTVGRRCLCNGLMAAAGLAQQRAHDYTEPPVITAGTDFTGVRHLLRRRPGDRPTYHAADVVAYLLGPAED</sequence>
<name>A0ABQ3ZD13_9ACTN</name>
<reference evidence="1 2" key="1">
    <citation type="submission" date="2021-01" db="EMBL/GenBank/DDBJ databases">
        <title>Whole genome shotgun sequence of Actinoplanes durhamensis NBRC 14914.</title>
        <authorList>
            <person name="Komaki H."/>
            <person name="Tamura T."/>
        </authorList>
    </citation>
    <scope>NUCLEOTIDE SEQUENCE [LARGE SCALE GENOMIC DNA]</scope>
    <source>
        <strain evidence="1 2">NBRC 14914</strain>
    </source>
</reference>
<dbReference type="InterPro" id="IPR013785">
    <property type="entry name" value="Aldolase_TIM"/>
</dbReference>
<dbReference type="RefSeq" id="WP_379137469.1">
    <property type="nucleotide sequence ID" value="NZ_JBHTFU010000001.1"/>
</dbReference>
<dbReference type="GO" id="GO:0051213">
    <property type="term" value="F:dioxygenase activity"/>
    <property type="evidence" value="ECO:0007669"/>
    <property type="project" value="UniProtKB-KW"/>
</dbReference>
<comment type="caution">
    <text evidence="1">The sequence shown here is derived from an EMBL/GenBank/DDBJ whole genome shotgun (WGS) entry which is preliminary data.</text>
</comment>